<evidence type="ECO:0000256" key="2">
    <source>
        <dbReference type="ARBA" id="ARBA00023015"/>
    </source>
</evidence>
<dbReference type="PANTHER" id="PTHR43133:SF8">
    <property type="entry name" value="RNA POLYMERASE SIGMA FACTOR HI_1459-RELATED"/>
    <property type="match status" value="1"/>
</dbReference>
<dbReference type="InterPro" id="IPR007627">
    <property type="entry name" value="RNA_pol_sigma70_r2"/>
</dbReference>
<dbReference type="Proteomes" id="UP000256373">
    <property type="component" value="Unassembled WGS sequence"/>
</dbReference>
<dbReference type="NCBIfam" id="TIGR02937">
    <property type="entry name" value="sigma70-ECF"/>
    <property type="match status" value="1"/>
</dbReference>
<dbReference type="GO" id="GO:0006352">
    <property type="term" value="P:DNA-templated transcription initiation"/>
    <property type="evidence" value="ECO:0007669"/>
    <property type="project" value="InterPro"/>
</dbReference>
<dbReference type="RefSeq" id="WP_115833127.1">
    <property type="nucleotide sequence ID" value="NZ_QNUL01000023.1"/>
</dbReference>
<keyword evidence="5" id="KW-0804">Transcription</keyword>
<dbReference type="CDD" id="cd06171">
    <property type="entry name" value="Sigma70_r4"/>
    <property type="match status" value="1"/>
</dbReference>
<feature type="domain" description="RNA polymerase sigma-70 region 2" evidence="6">
    <location>
        <begin position="31"/>
        <end position="93"/>
    </location>
</feature>
<evidence type="ECO:0000313" key="9">
    <source>
        <dbReference type="Proteomes" id="UP000256373"/>
    </source>
</evidence>
<dbReference type="AlphaFoldDB" id="A0A3D8Y5Z0"/>
<proteinExistence type="inferred from homology"/>
<dbReference type="Pfam" id="PF08281">
    <property type="entry name" value="Sigma70_r4_2"/>
    <property type="match status" value="1"/>
</dbReference>
<evidence type="ECO:0000256" key="5">
    <source>
        <dbReference type="ARBA" id="ARBA00023163"/>
    </source>
</evidence>
<dbReference type="PANTHER" id="PTHR43133">
    <property type="entry name" value="RNA POLYMERASE ECF-TYPE SIGMA FACTO"/>
    <property type="match status" value="1"/>
</dbReference>
<dbReference type="InterPro" id="IPR013249">
    <property type="entry name" value="RNA_pol_sigma70_r4_t2"/>
</dbReference>
<reference evidence="8 9" key="1">
    <citation type="submission" date="2018-07" db="EMBL/GenBank/DDBJ databases">
        <title>Dyadobacter roseus sp. nov., isolated from rose rhizosphere soil.</title>
        <authorList>
            <person name="Chen L."/>
        </authorList>
    </citation>
    <scope>NUCLEOTIDE SEQUENCE [LARGE SCALE GENOMIC DNA]</scope>
    <source>
        <strain evidence="8 9">RS19</strain>
    </source>
</reference>
<dbReference type="InterPro" id="IPR039425">
    <property type="entry name" value="RNA_pol_sigma-70-like"/>
</dbReference>
<dbReference type="SUPFAM" id="SSF88659">
    <property type="entry name" value="Sigma3 and sigma4 domains of RNA polymerase sigma factors"/>
    <property type="match status" value="1"/>
</dbReference>
<dbReference type="GO" id="GO:0003677">
    <property type="term" value="F:DNA binding"/>
    <property type="evidence" value="ECO:0007669"/>
    <property type="project" value="UniProtKB-KW"/>
</dbReference>
<keyword evidence="2" id="KW-0805">Transcription regulation</keyword>
<accession>A0A3D8Y5Z0</accession>
<dbReference type="InterPro" id="IPR013324">
    <property type="entry name" value="RNA_pol_sigma_r3/r4-like"/>
</dbReference>
<gene>
    <name evidence="8" type="ORF">DSL64_22150</name>
</gene>
<feature type="domain" description="RNA polymerase sigma factor 70 region 4 type 2" evidence="7">
    <location>
        <begin position="128"/>
        <end position="177"/>
    </location>
</feature>
<evidence type="ECO:0000313" key="8">
    <source>
        <dbReference type="EMBL" id="REA58088.1"/>
    </source>
</evidence>
<protein>
    <submittedName>
        <fullName evidence="8">RNA polymerase subunit sigma-24</fullName>
    </submittedName>
</protein>
<organism evidence="8 9">
    <name type="scientific">Dyadobacter luteus</name>
    <dbReference type="NCBI Taxonomy" id="2259619"/>
    <lineage>
        <taxon>Bacteria</taxon>
        <taxon>Pseudomonadati</taxon>
        <taxon>Bacteroidota</taxon>
        <taxon>Cytophagia</taxon>
        <taxon>Cytophagales</taxon>
        <taxon>Spirosomataceae</taxon>
        <taxon>Dyadobacter</taxon>
    </lineage>
</organism>
<sequence length="198" mass="22828">MNLFKKRSTGSLADIIEGCRRQERRAQNTFFDHYKNKLKGLCFRYAKTEAEADDILQESFIKIFKNIDQLRDAESVDGWVKSLVVRTAINYYHATTKKELLSTSIELNVTDIELNDSCRIIDQLDMEVLLKTLNSLPDGYRTVVNLYLIDGYTHQQIGEMLGISEGTSKSQLQRGRVLLMKKLQKTGIEDYEYTGRKS</sequence>
<keyword evidence="9" id="KW-1185">Reference proteome</keyword>
<dbReference type="SUPFAM" id="SSF88946">
    <property type="entry name" value="Sigma2 domain of RNA polymerase sigma factors"/>
    <property type="match status" value="1"/>
</dbReference>
<dbReference type="EMBL" id="QNUL01000023">
    <property type="protein sequence ID" value="REA58088.1"/>
    <property type="molecule type" value="Genomic_DNA"/>
</dbReference>
<dbReference type="InterPro" id="IPR013325">
    <property type="entry name" value="RNA_pol_sigma_r2"/>
</dbReference>
<comment type="caution">
    <text evidence="8">The sequence shown here is derived from an EMBL/GenBank/DDBJ whole genome shotgun (WGS) entry which is preliminary data.</text>
</comment>
<comment type="similarity">
    <text evidence="1">Belongs to the sigma-70 factor family. ECF subfamily.</text>
</comment>
<dbReference type="Gene3D" id="1.10.10.10">
    <property type="entry name" value="Winged helix-like DNA-binding domain superfamily/Winged helix DNA-binding domain"/>
    <property type="match status" value="1"/>
</dbReference>
<name>A0A3D8Y5Z0_9BACT</name>
<dbReference type="GO" id="GO:0016987">
    <property type="term" value="F:sigma factor activity"/>
    <property type="evidence" value="ECO:0007669"/>
    <property type="project" value="UniProtKB-KW"/>
</dbReference>
<dbReference type="Pfam" id="PF04542">
    <property type="entry name" value="Sigma70_r2"/>
    <property type="match status" value="1"/>
</dbReference>
<evidence type="ECO:0000256" key="1">
    <source>
        <dbReference type="ARBA" id="ARBA00010641"/>
    </source>
</evidence>
<keyword evidence="4" id="KW-0238">DNA-binding</keyword>
<evidence type="ECO:0000259" key="6">
    <source>
        <dbReference type="Pfam" id="PF04542"/>
    </source>
</evidence>
<dbReference type="OrthoDB" id="941544at2"/>
<evidence type="ECO:0000256" key="3">
    <source>
        <dbReference type="ARBA" id="ARBA00023082"/>
    </source>
</evidence>
<keyword evidence="3" id="KW-0731">Sigma factor</keyword>
<dbReference type="InterPro" id="IPR036388">
    <property type="entry name" value="WH-like_DNA-bd_sf"/>
</dbReference>
<dbReference type="Gene3D" id="1.10.1740.10">
    <property type="match status" value="1"/>
</dbReference>
<dbReference type="InterPro" id="IPR014284">
    <property type="entry name" value="RNA_pol_sigma-70_dom"/>
</dbReference>
<evidence type="ECO:0000259" key="7">
    <source>
        <dbReference type="Pfam" id="PF08281"/>
    </source>
</evidence>
<evidence type="ECO:0000256" key="4">
    <source>
        <dbReference type="ARBA" id="ARBA00023125"/>
    </source>
</evidence>